<dbReference type="SMART" id="SM00332">
    <property type="entry name" value="PP2Cc"/>
    <property type="match status" value="1"/>
</dbReference>
<name>K9WAV0_9CYAN</name>
<gene>
    <name evidence="3" type="ORF">Mic7113_1487</name>
</gene>
<dbReference type="InterPro" id="IPR036457">
    <property type="entry name" value="PPM-type-like_dom_sf"/>
</dbReference>
<proteinExistence type="predicted"/>
<reference evidence="3 4" key="1">
    <citation type="submission" date="2012-06" db="EMBL/GenBank/DDBJ databases">
        <title>Finished chromosome of genome of Microcoleus sp. PCC 7113.</title>
        <authorList>
            <consortium name="US DOE Joint Genome Institute"/>
            <person name="Gugger M."/>
            <person name="Coursin T."/>
            <person name="Rippka R."/>
            <person name="Tandeau De Marsac N."/>
            <person name="Huntemann M."/>
            <person name="Wei C.-L."/>
            <person name="Han J."/>
            <person name="Detter J.C."/>
            <person name="Han C."/>
            <person name="Tapia R."/>
            <person name="Chen A."/>
            <person name="Kyrpides N."/>
            <person name="Mavromatis K."/>
            <person name="Markowitz V."/>
            <person name="Szeto E."/>
            <person name="Ivanova N."/>
            <person name="Pagani I."/>
            <person name="Pati A."/>
            <person name="Goodwin L."/>
            <person name="Nordberg H.P."/>
            <person name="Cantor M.N."/>
            <person name="Hua S.X."/>
            <person name="Woyke T."/>
            <person name="Kerfeld C.A."/>
        </authorList>
    </citation>
    <scope>NUCLEOTIDE SEQUENCE [LARGE SCALE GENOMIC DNA]</scope>
    <source>
        <strain evidence="3 4">PCC 7113</strain>
    </source>
</reference>
<dbReference type="Proteomes" id="UP000010471">
    <property type="component" value="Chromosome"/>
</dbReference>
<dbReference type="OrthoDB" id="495860at2"/>
<feature type="region of interest" description="Disordered" evidence="1">
    <location>
        <begin position="72"/>
        <end position="91"/>
    </location>
</feature>
<dbReference type="InterPro" id="IPR001932">
    <property type="entry name" value="PPM-type_phosphatase-like_dom"/>
</dbReference>
<evidence type="ECO:0000313" key="4">
    <source>
        <dbReference type="Proteomes" id="UP000010471"/>
    </source>
</evidence>
<feature type="region of interest" description="Disordered" evidence="1">
    <location>
        <begin position="431"/>
        <end position="474"/>
    </location>
</feature>
<feature type="region of interest" description="Disordered" evidence="1">
    <location>
        <begin position="97"/>
        <end position="185"/>
    </location>
</feature>
<dbReference type="Gene3D" id="3.60.40.10">
    <property type="entry name" value="PPM-type phosphatase domain"/>
    <property type="match status" value="1"/>
</dbReference>
<dbReference type="CDD" id="cd00143">
    <property type="entry name" value="PP2Cc"/>
    <property type="match status" value="1"/>
</dbReference>
<dbReference type="SMART" id="SM00331">
    <property type="entry name" value="PP2C_SIG"/>
    <property type="match status" value="1"/>
</dbReference>
<dbReference type="Pfam" id="PF12773">
    <property type="entry name" value="DZR"/>
    <property type="match status" value="1"/>
</dbReference>
<dbReference type="PATRIC" id="fig|1173027.3.peg.1654"/>
<dbReference type="STRING" id="1173027.Mic7113_1487"/>
<evidence type="ECO:0000313" key="3">
    <source>
        <dbReference type="EMBL" id="AFZ17363.1"/>
    </source>
</evidence>
<dbReference type="InterPro" id="IPR015655">
    <property type="entry name" value="PP2C"/>
</dbReference>
<feature type="compositionally biased region" description="Polar residues" evidence="1">
    <location>
        <begin position="431"/>
        <end position="440"/>
    </location>
</feature>
<feature type="compositionally biased region" description="Polar residues" evidence="1">
    <location>
        <begin position="156"/>
        <end position="177"/>
    </location>
</feature>
<dbReference type="HOGENOM" id="CLU_025251_0_0_3"/>
<dbReference type="RefSeq" id="WP_015181519.1">
    <property type="nucleotide sequence ID" value="NC_019738.1"/>
</dbReference>
<dbReference type="NCBIfam" id="NF011149">
    <property type="entry name" value="PRK14559.1"/>
    <property type="match status" value="1"/>
</dbReference>
<protein>
    <submittedName>
        <fullName evidence="3">Serine/threonine protein phosphatase</fullName>
    </submittedName>
</protein>
<dbReference type="eggNOG" id="COG0631">
    <property type="taxonomic scope" value="Bacteria"/>
</dbReference>
<dbReference type="EMBL" id="CP003630">
    <property type="protein sequence ID" value="AFZ17363.1"/>
    <property type="molecule type" value="Genomic_DNA"/>
</dbReference>
<dbReference type="PROSITE" id="PS51746">
    <property type="entry name" value="PPM_2"/>
    <property type="match status" value="1"/>
</dbReference>
<dbReference type="AlphaFoldDB" id="K9WAV0"/>
<evidence type="ECO:0000256" key="1">
    <source>
        <dbReference type="SAM" id="MobiDB-lite"/>
    </source>
</evidence>
<accession>K9WAV0</accession>
<dbReference type="InterPro" id="IPR025874">
    <property type="entry name" value="DZR"/>
</dbReference>
<feature type="domain" description="PPM-type phosphatase" evidence="2">
    <location>
        <begin position="492"/>
        <end position="752"/>
    </location>
</feature>
<dbReference type="SUPFAM" id="SSF81606">
    <property type="entry name" value="PP2C-like"/>
    <property type="match status" value="1"/>
</dbReference>
<organism evidence="3 4">
    <name type="scientific">Allocoleopsis franciscana PCC 7113</name>
    <dbReference type="NCBI Taxonomy" id="1173027"/>
    <lineage>
        <taxon>Bacteria</taxon>
        <taxon>Bacillati</taxon>
        <taxon>Cyanobacteriota</taxon>
        <taxon>Cyanophyceae</taxon>
        <taxon>Coleofasciculales</taxon>
        <taxon>Coleofasciculaceae</taxon>
        <taxon>Allocoleopsis</taxon>
        <taxon>Allocoleopsis franciscana</taxon>
    </lineage>
</organism>
<dbReference type="KEGG" id="mic:Mic7113_1487"/>
<keyword evidence="4" id="KW-1185">Reference proteome</keyword>
<dbReference type="PANTHER" id="PTHR47992">
    <property type="entry name" value="PROTEIN PHOSPHATASE"/>
    <property type="match status" value="1"/>
</dbReference>
<dbReference type="Pfam" id="PF13672">
    <property type="entry name" value="PP2C_2"/>
    <property type="match status" value="1"/>
</dbReference>
<evidence type="ECO:0000259" key="2">
    <source>
        <dbReference type="PROSITE" id="PS51746"/>
    </source>
</evidence>
<sequence length="766" mass="85755">MLVCPKCQFENPNTNKFCQSCGTSLIHKTCHECETQVPVNAETCHNCGAFTGTVWRAILSKDSNFLIGGKDEQASPIEASESIATDTDPAEELPIEAPVVDQDERPQPETLTITPLPDAESALPPLENDQEDDKDDTVPLTTAEGIEAIADEEVTQPLSTSSQSKFTQEAANDTSDQGEVRSPTPTVVYLDKQQRYRLLEPQSLNWATTDAEPRYGLSVRVLDCQPFQKSPLEALLEQQPGGSETFDIRLRSAPTLPTDPWNVRGIPGIAQPYLALKASYYQTLPAVHDGWQQAGEAVVLLEDRSEWQLLSDLWDSEQLSTLQILYWLDEMAKLWQALEPWHCRQSLLETTNLRVDEDQALGLVRLYPDPTEQPLTLQDLGQMWQRLFDQSQRTQYTSLAALFQQMCTQEIETIQELRSRLESIARQHEAMTSQFDPNPNSDDAESADSLAADTPVGSGRTQSPRIPHEAMSNNEGDELPTLILPMQLLSLDDAGCTDIGHQREHNEDSFGIQTLIQKVENPMGRSVQARGLYILCDGMGGHASGEVASSMAVEAIRRYFQEHWQDEKLPSEEIVREGVHVANQAIYEVNQKNARSGSGRMGTTLVMMLIQNTNVAIAHVGDSRLYRLTRKRGLEQITVDHEVAQREITMRGVDPEIAYKRPDANQLTQALGPRDEQFVNPDVQILELNEDTLFMMCSDGLSDNDLVETHWQTHLAPLLSSRANLDQGILQLIELANEENGHDNITAILIRVKVRPNFEQQQLLYK</sequence>
<dbReference type="GO" id="GO:0004722">
    <property type="term" value="F:protein serine/threonine phosphatase activity"/>
    <property type="evidence" value="ECO:0007669"/>
    <property type="project" value="InterPro"/>
</dbReference>